<dbReference type="AlphaFoldDB" id="T1JHF9"/>
<keyword evidence="1" id="KW-0479">Metal-binding</keyword>
<accession>T1JHF9</accession>
<keyword evidence="2 4" id="KW-0863">Zinc-finger</keyword>
<dbReference type="Pfam" id="PF07535">
    <property type="entry name" value="zf-DBF"/>
    <property type="match status" value="1"/>
</dbReference>
<dbReference type="InterPro" id="IPR051590">
    <property type="entry name" value="Replication_Regulatory_Kinase"/>
</dbReference>
<dbReference type="Proteomes" id="UP000014500">
    <property type="component" value="Unassembled WGS sequence"/>
</dbReference>
<protein>
    <recommendedName>
        <fullName evidence="5">DBF4-type domain-containing protein</fullName>
    </recommendedName>
</protein>
<sequence>MALEEARKETKQAKPFSSKSFYLDLTGFDEIKTLSEDILLLGGSLEQFLSKDVTCVITNRSNKKSAQGNPRYLNDTPDTSCRKTPAKLNVNKDGANLQIVSRGIEILKKAAKVNSGNCNVLDNAVKWGLEIIQLTEMLAMIEKYKAKLALRKQMCKKEAELKSQRVKVLRKPYIKFEEVNRQTRPAYLEFSSWPVSVFTSDKYLSLNSARSRRKSTEVTAAIATAKSKKRFCEICSTPFHGLKTHVTSEQHRKSMNGNRRYSIFDSLTDQGYNLDCYLATLSSDNARLDHLDETSGVELANYEPDQSLSNFEGECLNDNSIWASENNKNDVKTERYVNQEEQILSGFTTRRKRSYEFTESNSCCNKKSKIDSNSALTIEEIVNELVNALCQTVSLFHPGLESIFHNVTFNRNSDE</sequence>
<dbReference type="GO" id="GO:0043539">
    <property type="term" value="F:protein serine/threonine kinase activator activity"/>
    <property type="evidence" value="ECO:0007669"/>
    <property type="project" value="TreeGrafter"/>
</dbReference>
<dbReference type="STRING" id="126957.T1JHF9"/>
<dbReference type="InterPro" id="IPR038545">
    <property type="entry name" value="Znf_DBF_sf"/>
</dbReference>
<dbReference type="PhylomeDB" id="T1JHF9"/>
<evidence type="ECO:0000313" key="6">
    <source>
        <dbReference type="EnsemblMetazoa" id="SMAR013290-PA"/>
    </source>
</evidence>
<dbReference type="EnsemblMetazoa" id="SMAR013290-RA">
    <property type="protein sequence ID" value="SMAR013290-PA"/>
    <property type="gene ID" value="SMAR013290"/>
</dbReference>
<dbReference type="GO" id="GO:0031431">
    <property type="term" value="C:Dbf4-dependent protein kinase complex"/>
    <property type="evidence" value="ECO:0007669"/>
    <property type="project" value="TreeGrafter"/>
</dbReference>
<dbReference type="PANTHER" id="PTHR15375:SF26">
    <property type="entry name" value="PROTEIN CHIFFON"/>
    <property type="match status" value="1"/>
</dbReference>
<reference evidence="6" key="2">
    <citation type="submission" date="2015-02" db="UniProtKB">
        <authorList>
            <consortium name="EnsemblMetazoa"/>
        </authorList>
    </citation>
    <scope>IDENTIFICATION</scope>
</reference>
<dbReference type="OMA" id="WASENNK"/>
<evidence type="ECO:0000259" key="5">
    <source>
        <dbReference type="PROSITE" id="PS51265"/>
    </source>
</evidence>
<dbReference type="EMBL" id="JH432100">
    <property type="status" value="NOT_ANNOTATED_CDS"/>
    <property type="molecule type" value="Genomic_DNA"/>
</dbReference>
<dbReference type="PROSITE" id="PS51265">
    <property type="entry name" value="ZF_DBF4"/>
    <property type="match status" value="1"/>
</dbReference>
<evidence type="ECO:0000256" key="3">
    <source>
        <dbReference type="ARBA" id="ARBA00022833"/>
    </source>
</evidence>
<dbReference type="GO" id="GO:0003676">
    <property type="term" value="F:nucleic acid binding"/>
    <property type="evidence" value="ECO:0007669"/>
    <property type="project" value="InterPro"/>
</dbReference>
<proteinExistence type="predicted"/>
<dbReference type="InterPro" id="IPR006572">
    <property type="entry name" value="Znf_DBF"/>
</dbReference>
<evidence type="ECO:0000256" key="4">
    <source>
        <dbReference type="PROSITE-ProRule" id="PRU00600"/>
    </source>
</evidence>
<dbReference type="eggNOG" id="KOG4139">
    <property type="taxonomic scope" value="Eukaryota"/>
</dbReference>
<evidence type="ECO:0000313" key="7">
    <source>
        <dbReference type="Proteomes" id="UP000014500"/>
    </source>
</evidence>
<keyword evidence="7" id="KW-1185">Reference proteome</keyword>
<feature type="domain" description="DBF4-type" evidence="5">
    <location>
        <begin position="225"/>
        <end position="274"/>
    </location>
</feature>
<dbReference type="GO" id="GO:1901987">
    <property type="term" value="P:regulation of cell cycle phase transition"/>
    <property type="evidence" value="ECO:0007669"/>
    <property type="project" value="TreeGrafter"/>
</dbReference>
<dbReference type="GO" id="GO:0008270">
    <property type="term" value="F:zinc ion binding"/>
    <property type="evidence" value="ECO:0007669"/>
    <property type="project" value="UniProtKB-KW"/>
</dbReference>
<evidence type="ECO:0000256" key="2">
    <source>
        <dbReference type="ARBA" id="ARBA00022771"/>
    </source>
</evidence>
<evidence type="ECO:0000256" key="1">
    <source>
        <dbReference type="ARBA" id="ARBA00022723"/>
    </source>
</evidence>
<dbReference type="GO" id="GO:0010571">
    <property type="term" value="P:positive regulation of nuclear cell cycle DNA replication"/>
    <property type="evidence" value="ECO:0007669"/>
    <property type="project" value="TreeGrafter"/>
</dbReference>
<reference evidence="7" key="1">
    <citation type="submission" date="2011-05" db="EMBL/GenBank/DDBJ databases">
        <authorList>
            <person name="Richards S.R."/>
            <person name="Qu J."/>
            <person name="Jiang H."/>
            <person name="Jhangiani S.N."/>
            <person name="Agravi P."/>
            <person name="Goodspeed R."/>
            <person name="Gross S."/>
            <person name="Mandapat C."/>
            <person name="Jackson L."/>
            <person name="Mathew T."/>
            <person name="Pu L."/>
            <person name="Thornton R."/>
            <person name="Saada N."/>
            <person name="Wilczek-Boney K.B."/>
            <person name="Lee S."/>
            <person name="Kovar C."/>
            <person name="Wu Y."/>
            <person name="Scherer S.E."/>
            <person name="Worley K.C."/>
            <person name="Muzny D.M."/>
            <person name="Gibbs R."/>
        </authorList>
    </citation>
    <scope>NUCLEOTIDE SEQUENCE</scope>
    <source>
        <strain evidence="7">Brora</strain>
    </source>
</reference>
<keyword evidence="3" id="KW-0862">Zinc</keyword>
<dbReference type="Gene3D" id="6.10.250.3410">
    <property type="entry name" value="DBF zinc finger"/>
    <property type="match status" value="1"/>
</dbReference>
<organism evidence="6 7">
    <name type="scientific">Strigamia maritima</name>
    <name type="common">European centipede</name>
    <name type="synonym">Geophilus maritimus</name>
    <dbReference type="NCBI Taxonomy" id="126957"/>
    <lineage>
        <taxon>Eukaryota</taxon>
        <taxon>Metazoa</taxon>
        <taxon>Ecdysozoa</taxon>
        <taxon>Arthropoda</taxon>
        <taxon>Myriapoda</taxon>
        <taxon>Chilopoda</taxon>
        <taxon>Pleurostigmophora</taxon>
        <taxon>Geophilomorpha</taxon>
        <taxon>Linotaeniidae</taxon>
        <taxon>Strigamia</taxon>
    </lineage>
</organism>
<name>T1JHF9_STRMM</name>
<dbReference type="PANTHER" id="PTHR15375">
    <property type="entry name" value="ACTIVATOR OF S-PHASE KINASE-RELATED"/>
    <property type="match status" value="1"/>
</dbReference>
<dbReference type="HOGENOM" id="CLU_662810_0_0_1"/>